<organism evidence="1 2">
    <name type="scientific">Cladonia borealis</name>
    <dbReference type="NCBI Taxonomy" id="184061"/>
    <lineage>
        <taxon>Eukaryota</taxon>
        <taxon>Fungi</taxon>
        <taxon>Dikarya</taxon>
        <taxon>Ascomycota</taxon>
        <taxon>Pezizomycotina</taxon>
        <taxon>Lecanoromycetes</taxon>
        <taxon>OSLEUM clade</taxon>
        <taxon>Lecanoromycetidae</taxon>
        <taxon>Lecanorales</taxon>
        <taxon>Lecanorineae</taxon>
        <taxon>Cladoniaceae</taxon>
        <taxon>Cladonia</taxon>
    </lineage>
</organism>
<accession>A0AA39QR64</accession>
<protein>
    <submittedName>
        <fullName evidence="1">Uncharacterized protein</fullName>
    </submittedName>
</protein>
<keyword evidence="2" id="KW-1185">Reference proteome</keyword>
<comment type="caution">
    <text evidence="1">The sequence shown here is derived from an EMBL/GenBank/DDBJ whole genome shotgun (WGS) entry which is preliminary data.</text>
</comment>
<evidence type="ECO:0000313" key="1">
    <source>
        <dbReference type="EMBL" id="KAK0506911.1"/>
    </source>
</evidence>
<evidence type="ECO:0000313" key="2">
    <source>
        <dbReference type="Proteomes" id="UP001166286"/>
    </source>
</evidence>
<dbReference type="EMBL" id="JAFEKC020000026">
    <property type="protein sequence ID" value="KAK0506911.1"/>
    <property type="molecule type" value="Genomic_DNA"/>
</dbReference>
<reference evidence="1" key="1">
    <citation type="submission" date="2023-03" db="EMBL/GenBank/DDBJ databases">
        <title>Complete genome of Cladonia borealis.</title>
        <authorList>
            <person name="Park H."/>
        </authorList>
    </citation>
    <scope>NUCLEOTIDE SEQUENCE</scope>
    <source>
        <strain evidence="1">ANT050790</strain>
    </source>
</reference>
<dbReference type="AlphaFoldDB" id="A0AA39QR64"/>
<gene>
    <name evidence="1" type="ORF">JMJ35_010611</name>
</gene>
<name>A0AA39QR64_9LECA</name>
<sequence>MGTIITGHLAIEEAGMGLRQGMERLNDVPSDIVEVDELLKSLGRVTDIVSDLAPQLDAFSYMFCMEKDRMTHTFRTFVETYAMTITSSGYEKLTLPSIFLFPGFHLMRIIGQHFLWSWLPEPKLYSIQVRAEIQYRKAQLIYELEAALERIDASSPATQLIHNSSSHSRHLETAIDQVTIYQQSIRQMMDGSDSPLWQWIRKSEATARLERYRKLGQHVRGRLLAVRFEYGVYRSRLRRLPEFFSQTFDSFHLARLLARSSLAVPEPLFAHVRKISFLLPGQSSRADKDGDSRDITHIFTRSRASLYDLDSVDDTRLSSLRSEVAQICNAGNYIMMGSDDLFSICTIYHLGVVRSVLDNDLLSDYPTSWAVVREKAIHRWEQRMRT</sequence>
<dbReference type="Proteomes" id="UP001166286">
    <property type="component" value="Unassembled WGS sequence"/>
</dbReference>
<proteinExistence type="predicted"/>